<feature type="region of interest" description="Disordered" evidence="1">
    <location>
        <begin position="83"/>
        <end position="116"/>
    </location>
</feature>
<dbReference type="PANTHER" id="PTHR21301">
    <property type="entry name" value="REVERSE TRANSCRIPTASE"/>
    <property type="match status" value="1"/>
</dbReference>
<dbReference type="OrthoDB" id="8300214at2759"/>
<dbReference type="Gene3D" id="3.40.50.150">
    <property type="entry name" value="Vaccinia Virus protein VP39"/>
    <property type="match status" value="1"/>
</dbReference>
<name>A0A0R3PZZ8_ANGCS</name>
<gene>
    <name evidence="3" type="ORF">ACOC_LOCUS12198</name>
</gene>
<evidence type="ECO:0000313" key="4">
    <source>
        <dbReference type="Proteomes" id="UP000267027"/>
    </source>
</evidence>
<protein>
    <submittedName>
        <fullName evidence="5">Reverse transcriptase domain-containing protein</fullName>
    </submittedName>
</protein>
<dbReference type="Proteomes" id="UP000267027">
    <property type="component" value="Unassembled WGS sequence"/>
</dbReference>
<evidence type="ECO:0000256" key="1">
    <source>
        <dbReference type="SAM" id="MobiDB-lite"/>
    </source>
</evidence>
<accession>A0A0R3PZZ8</accession>
<keyword evidence="4" id="KW-1185">Reference proteome</keyword>
<dbReference type="InterPro" id="IPR029063">
    <property type="entry name" value="SAM-dependent_MTases_sf"/>
</dbReference>
<dbReference type="EMBL" id="UYYA01004927">
    <property type="protein sequence ID" value="VDM63783.1"/>
    <property type="molecule type" value="Genomic_DNA"/>
</dbReference>
<feature type="domain" description="Reverse transcriptase" evidence="2">
    <location>
        <begin position="1"/>
        <end position="262"/>
    </location>
</feature>
<dbReference type="STRING" id="334426.A0A0R3PZZ8"/>
<proteinExistence type="predicted"/>
<reference evidence="5" key="1">
    <citation type="submission" date="2017-02" db="UniProtKB">
        <authorList>
            <consortium name="WormBaseParasite"/>
        </authorList>
    </citation>
    <scope>IDENTIFICATION</scope>
</reference>
<dbReference type="WBParaSite" id="ACOC_0001219701-mRNA-1">
    <property type="protein sequence ID" value="ACOC_0001219701-mRNA-1"/>
    <property type="gene ID" value="ACOC_0001219701"/>
</dbReference>
<feature type="compositionally biased region" description="Polar residues" evidence="1">
    <location>
        <begin position="85"/>
        <end position="94"/>
    </location>
</feature>
<organism evidence="5">
    <name type="scientific">Angiostrongylus costaricensis</name>
    <name type="common">Nematode worm</name>
    <dbReference type="NCBI Taxonomy" id="334426"/>
    <lineage>
        <taxon>Eukaryota</taxon>
        <taxon>Metazoa</taxon>
        <taxon>Ecdysozoa</taxon>
        <taxon>Nematoda</taxon>
        <taxon>Chromadorea</taxon>
        <taxon>Rhabditida</taxon>
        <taxon>Rhabditina</taxon>
        <taxon>Rhabditomorpha</taxon>
        <taxon>Strongyloidea</taxon>
        <taxon>Metastrongylidae</taxon>
        <taxon>Angiostrongylus</taxon>
    </lineage>
</organism>
<evidence type="ECO:0000313" key="5">
    <source>
        <dbReference type="WBParaSite" id="ACOC_0001219701-mRNA-1"/>
    </source>
</evidence>
<evidence type="ECO:0000259" key="2">
    <source>
        <dbReference type="PROSITE" id="PS50878"/>
    </source>
</evidence>
<reference evidence="3 4" key="2">
    <citation type="submission" date="2018-11" db="EMBL/GenBank/DDBJ databases">
        <authorList>
            <consortium name="Pathogen Informatics"/>
        </authorList>
    </citation>
    <scope>NUCLEOTIDE SEQUENCE [LARGE SCALE GENOMIC DNA]</scope>
    <source>
        <strain evidence="3 4">Costa Rica</strain>
    </source>
</reference>
<sequence length="262" mass="29101">MEAEVRRDSFKTFWDKYSDKADTNTMMLNHTANDLDASDRENILSSLPVLTNKDVVDIGAGIGSTRTTTACLGDNLRRTLAMPSSGLQGNTMAKSATLRKKERAGAGTTGEGRPSKLKYPTLLKNAQIFLERSRNASSINAYATESFDVTALYTNVSNDSAMQAIFELLIEHEGRIGMHGLSIHQLMVLLKECLNCSVFRCSEEYLEQIRVLAMGQRLAPSLAIVFMSKIEASVLDLRPLIYCRYVDDTLYFHVISVRLVST</sequence>
<dbReference type="PROSITE" id="PS50878">
    <property type="entry name" value="RT_POL"/>
    <property type="match status" value="1"/>
</dbReference>
<dbReference type="InterPro" id="IPR000477">
    <property type="entry name" value="RT_dom"/>
</dbReference>
<dbReference type="PANTHER" id="PTHR21301:SF10">
    <property type="entry name" value="REVERSE TRANSCRIPTASE DOMAIN-CONTAINING PROTEIN"/>
    <property type="match status" value="1"/>
</dbReference>
<dbReference type="AlphaFoldDB" id="A0A0R3PZZ8"/>
<evidence type="ECO:0000313" key="3">
    <source>
        <dbReference type="EMBL" id="VDM63783.1"/>
    </source>
</evidence>